<dbReference type="GeneID" id="36572844"/>
<dbReference type="EMBL" id="KZ679009">
    <property type="protein sequence ID" value="PSS22590.1"/>
    <property type="molecule type" value="Genomic_DNA"/>
</dbReference>
<name>A0A2T3B759_AMORE</name>
<sequence>MPNRLARSMPTRLASCGRRLRRSGGSIILHGLRSTSEGIILIVGSALITLRKWHPASPRIHAKKIHFFYDGLFGVPGPVGDVSLLDIGSFYLNAEGIQALLDHRLFTGLPGAPVRSRRTTCSSKTTTLFHMISALSSCSWPVILVLLMSRTSKAIQPCITMLEATHHVAASIPIFPRSCSKIEQTRVYKVETGKLCCVAWVSAH</sequence>
<dbReference type="Proteomes" id="UP000241818">
    <property type="component" value="Unassembled WGS sequence"/>
</dbReference>
<dbReference type="OrthoDB" id="823504at2759"/>
<dbReference type="RefSeq" id="XP_024722745.1">
    <property type="nucleotide sequence ID" value="XM_024864763.1"/>
</dbReference>
<organism evidence="1 2">
    <name type="scientific">Amorphotheca resinae ATCC 22711</name>
    <dbReference type="NCBI Taxonomy" id="857342"/>
    <lineage>
        <taxon>Eukaryota</taxon>
        <taxon>Fungi</taxon>
        <taxon>Dikarya</taxon>
        <taxon>Ascomycota</taxon>
        <taxon>Pezizomycotina</taxon>
        <taxon>Leotiomycetes</taxon>
        <taxon>Helotiales</taxon>
        <taxon>Amorphothecaceae</taxon>
        <taxon>Amorphotheca</taxon>
    </lineage>
</organism>
<accession>A0A2T3B759</accession>
<dbReference type="AlphaFoldDB" id="A0A2T3B759"/>
<proteinExistence type="predicted"/>
<gene>
    <name evidence="1" type="ORF">M430DRAFT_227564</name>
</gene>
<evidence type="ECO:0000313" key="1">
    <source>
        <dbReference type="EMBL" id="PSS22590.1"/>
    </source>
</evidence>
<keyword evidence="2" id="KW-1185">Reference proteome</keyword>
<protein>
    <submittedName>
        <fullName evidence="1">Uncharacterized protein</fullName>
    </submittedName>
</protein>
<dbReference type="InParanoid" id="A0A2T3B759"/>
<evidence type="ECO:0000313" key="2">
    <source>
        <dbReference type="Proteomes" id="UP000241818"/>
    </source>
</evidence>
<reference evidence="1 2" key="1">
    <citation type="journal article" date="2018" name="New Phytol.">
        <title>Comparative genomics and transcriptomics depict ericoid mycorrhizal fungi as versatile saprotrophs and plant mutualists.</title>
        <authorList>
            <person name="Martino E."/>
            <person name="Morin E."/>
            <person name="Grelet G.A."/>
            <person name="Kuo A."/>
            <person name="Kohler A."/>
            <person name="Daghino S."/>
            <person name="Barry K.W."/>
            <person name="Cichocki N."/>
            <person name="Clum A."/>
            <person name="Dockter R.B."/>
            <person name="Hainaut M."/>
            <person name="Kuo R.C."/>
            <person name="LaButti K."/>
            <person name="Lindahl B.D."/>
            <person name="Lindquist E.A."/>
            <person name="Lipzen A."/>
            <person name="Khouja H.R."/>
            <person name="Magnuson J."/>
            <person name="Murat C."/>
            <person name="Ohm R.A."/>
            <person name="Singer S.W."/>
            <person name="Spatafora J.W."/>
            <person name="Wang M."/>
            <person name="Veneault-Fourrey C."/>
            <person name="Henrissat B."/>
            <person name="Grigoriev I.V."/>
            <person name="Martin F.M."/>
            <person name="Perotto S."/>
        </authorList>
    </citation>
    <scope>NUCLEOTIDE SEQUENCE [LARGE SCALE GENOMIC DNA]</scope>
    <source>
        <strain evidence="1 2">ATCC 22711</strain>
    </source>
</reference>